<protein>
    <recommendedName>
        <fullName evidence="9">Nucleolar complex protein 2</fullName>
    </recommendedName>
</protein>
<comment type="subcellular location">
    <subcellularLocation>
        <location evidence="1">Nucleus</location>
    </subcellularLocation>
</comment>
<comment type="caution">
    <text evidence="6">The sequence shown here is derived from an EMBL/GenBank/DDBJ whole genome shotgun (WGS) entry which is preliminary data.</text>
</comment>
<gene>
    <name evidence="5" type="ORF">SeLEV6574_g06381</name>
    <name evidence="6" type="ORF">SeMB42_g00938</name>
</gene>
<feature type="compositionally biased region" description="Basic and acidic residues" evidence="4">
    <location>
        <begin position="54"/>
        <end position="65"/>
    </location>
</feature>
<evidence type="ECO:0008006" key="9">
    <source>
        <dbReference type="Google" id="ProtNLM"/>
    </source>
</evidence>
<evidence type="ECO:0000256" key="3">
    <source>
        <dbReference type="ARBA" id="ARBA00023242"/>
    </source>
</evidence>
<dbReference type="STRING" id="286115.A0A507DN54"/>
<accession>A0A507DN54</accession>
<proteinExistence type="inferred from homology"/>
<feature type="compositionally biased region" description="Acidic residues" evidence="4">
    <location>
        <begin position="66"/>
        <end position="114"/>
    </location>
</feature>
<feature type="compositionally biased region" description="Acidic residues" evidence="4">
    <location>
        <begin position="146"/>
        <end position="171"/>
    </location>
</feature>
<dbReference type="Proteomes" id="UP000320475">
    <property type="component" value="Unassembled WGS sequence"/>
</dbReference>
<comment type="similarity">
    <text evidence="2">Belongs to the NOC2 family.</text>
</comment>
<dbReference type="AlphaFoldDB" id="A0A507DN54"/>
<dbReference type="EMBL" id="QEAN01000021">
    <property type="protein sequence ID" value="TPX53149.1"/>
    <property type="molecule type" value="Genomic_DNA"/>
</dbReference>
<dbReference type="GO" id="GO:0030691">
    <property type="term" value="C:Noc2p-Noc3p complex"/>
    <property type="evidence" value="ECO:0007669"/>
    <property type="project" value="TreeGrafter"/>
</dbReference>
<dbReference type="GO" id="GO:0005730">
    <property type="term" value="C:nucleolus"/>
    <property type="evidence" value="ECO:0007669"/>
    <property type="project" value="TreeGrafter"/>
</dbReference>
<keyword evidence="7" id="KW-1185">Reference proteome</keyword>
<feature type="region of interest" description="Disordered" evidence="4">
    <location>
        <begin position="1"/>
        <end position="114"/>
    </location>
</feature>
<dbReference type="PANTHER" id="PTHR12687:SF4">
    <property type="entry name" value="NUCLEOLAR COMPLEX PROTEIN 2 HOMOLOG"/>
    <property type="match status" value="1"/>
</dbReference>
<dbReference type="Pfam" id="PF03715">
    <property type="entry name" value="Noc2"/>
    <property type="match status" value="1"/>
</dbReference>
<organism evidence="6 7">
    <name type="scientific">Synchytrium endobioticum</name>
    <dbReference type="NCBI Taxonomy" id="286115"/>
    <lineage>
        <taxon>Eukaryota</taxon>
        <taxon>Fungi</taxon>
        <taxon>Fungi incertae sedis</taxon>
        <taxon>Chytridiomycota</taxon>
        <taxon>Chytridiomycota incertae sedis</taxon>
        <taxon>Chytridiomycetes</taxon>
        <taxon>Synchytriales</taxon>
        <taxon>Synchytriaceae</taxon>
        <taxon>Synchytrium</taxon>
    </lineage>
</organism>
<dbReference type="InterPro" id="IPR005343">
    <property type="entry name" value="Noc2"/>
</dbReference>
<evidence type="ECO:0000313" key="7">
    <source>
        <dbReference type="Proteomes" id="UP000317494"/>
    </source>
</evidence>
<dbReference type="VEuPathDB" id="FungiDB:SeMB42_g00938"/>
<dbReference type="PANTHER" id="PTHR12687">
    <property type="entry name" value="NUCLEOLAR COMPLEX 2 AND RAD4-RELATED"/>
    <property type="match status" value="1"/>
</dbReference>
<evidence type="ECO:0000256" key="2">
    <source>
        <dbReference type="ARBA" id="ARBA00005907"/>
    </source>
</evidence>
<feature type="region of interest" description="Disordered" evidence="4">
    <location>
        <begin position="144"/>
        <end position="174"/>
    </location>
</feature>
<evidence type="ECO:0000313" key="5">
    <source>
        <dbReference type="EMBL" id="TPX40855.1"/>
    </source>
</evidence>
<feature type="compositionally biased region" description="Basic residues" evidence="4">
    <location>
        <begin position="24"/>
        <end position="43"/>
    </location>
</feature>
<dbReference type="Proteomes" id="UP000317494">
    <property type="component" value="Unassembled WGS sequence"/>
</dbReference>
<evidence type="ECO:0000256" key="4">
    <source>
        <dbReference type="SAM" id="MobiDB-lite"/>
    </source>
</evidence>
<name>A0A507DN54_9FUNG</name>
<keyword evidence="3" id="KW-0539">Nucleus</keyword>
<evidence type="ECO:0000313" key="8">
    <source>
        <dbReference type="Proteomes" id="UP000320475"/>
    </source>
</evidence>
<sequence>MARVKKSTKKFLTKKNALSEAISRRKQNQVKKKWIDKKKRKPRPDHDPEDEEQAERVKTLSRRDGADDDEEEDVELREDADMDEQGNDAMDESSDDDEAALLAENDEDSEEDLDEEQYKQQLQALEKSDPEFFKYLKENDKSLLDFDIDDGEDTTMQDDNEEEGEDQEETDLMSKDEGHKKVLTAALIEDWKKNITEKHSKKHLKQICVAFRNAIATISGDDKTPQNSYDIDDPNVFNMLMLACLREVPAAFIHHLYGDTVDSESASTSAIPSSKPKWTKFKILIKIHIKALLAFLNHVSDEVMIDHALLHSERMVGFVACFPKLCKDWIKVLMHQWAIGASNLRVRAFLGVRKLALVSSGMLEQCLKASYATFIAACGLVNAHTITNLNFMLNCLVELCGMNETSTYYNAFVYIRQLAIHLRGALMNPTKEAYRKVYNWQYYFCLKLWSQVFSTHATGSASYQLSQTRPSNASSKTTILQPLIYPLVQIILGVIKLKPSSKYLPLRFNLIRILIDLSKSTGYYIPLASLLLEVFDMSDVRSNGRPSSMKPIDWALNIKVGKMYLGTKPYQRDVVEETVDLLFEYYSNSALSIEFPEIVLPTVFHLRRIAKAMSTNQHHRKTVQTLVEILEKNMRFIEQRRSNVEFGPNDIVKCNAFLADLDPSASPLGKHNSARRQIKDAQRKD</sequence>
<dbReference type="OrthoDB" id="10266662at2759"/>
<evidence type="ECO:0000313" key="6">
    <source>
        <dbReference type="EMBL" id="TPX53149.1"/>
    </source>
</evidence>
<reference evidence="7 8" key="1">
    <citation type="journal article" date="2019" name="Sci. Rep.">
        <title>Comparative genomics of chytrid fungi reveal insights into the obligate biotrophic and pathogenic lifestyle of Synchytrium endobioticum.</title>
        <authorList>
            <person name="van de Vossenberg B.T.L.H."/>
            <person name="Warris S."/>
            <person name="Nguyen H.D.T."/>
            <person name="van Gent-Pelzer M.P.E."/>
            <person name="Joly D.L."/>
            <person name="van de Geest H.C."/>
            <person name="Bonants P.J.M."/>
            <person name="Smith D.S."/>
            <person name="Levesque C.A."/>
            <person name="van der Lee T.A.J."/>
        </authorList>
    </citation>
    <scope>NUCLEOTIDE SEQUENCE [LARGE SCALE GENOMIC DNA]</scope>
    <source>
        <strain evidence="5 8">LEV6574</strain>
        <strain evidence="6 7">MB42</strain>
    </source>
</reference>
<feature type="compositionally biased region" description="Basic residues" evidence="4">
    <location>
        <begin position="1"/>
        <end position="13"/>
    </location>
</feature>
<dbReference type="GO" id="GO:0042273">
    <property type="term" value="P:ribosomal large subunit biogenesis"/>
    <property type="evidence" value="ECO:0007669"/>
    <property type="project" value="TreeGrafter"/>
</dbReference>
<dbReference type="GO" id="GO:0030690">
    <property type="term" value="C:Noc1p-Noc2p complex"/>
    <property type="evidence" value="ECO:0007669"/>
    <property type="project" value="TreeGrafter"/>
</dbReference>
<evidence type="ECO:0000256" key="1">
    <source>
        <dbReference type="ARBA" id="ARBA00004123"/>
    </source>
</evidence>
<dbReference type="EMBL" id="QEAM01000357">
    <property type="protein sequence ID" value="TPX40855.1"/>
    <property type="molecule type" value="Genomic_DNA"/>
</dbReference>
<dbReference type="GO" id="GO:0005654">
    <property type="term" value="C:nucleoplasm"/>
    <property type="evidence" value="ECO:0007669"/>
    <property type="project" value="TreeGrafter"/>
</dbReference>